<keyword evidence="12" id="KW-1185">Reference proteome</keyword>
<dbReference type="AlphaFoldDB" id="A0A346XT26"/>
<evidence type="ECO:0000313" key="12">
    <source>
        <dbReference type="Proteomes" id="UP000264006"/>
    </source>
</evidence>
<dbReference type="GO" id="GO:0001514">
    <property type="term" value="P:selenocysteine incorporation"/>
    <property type="evidence" value="ECO:0007669"/>
    <property type="project" value="UniProtKB-UniRule"/>
</dbReference>
<reference evidence="11 12" key="1">
    <citation type="submission" date="2018-09" db="EMBL/GenBank/DDBJ databases">
        <title>Complete genome sequence of Euzebya sp. DY32-46 isolated from seawater of Pacific Ocean.</title>
        <authorList>
            <person name="Xu L."/>
            <person name="Wu Y.-H."/>
            <person name="Xu X.-W."/>
        </authorList>
    </citation>
    <scope>NUCLEOTIDE SEQUENCE [LARGE SCALE GENOMIC DNA]</scope>
    <source>
        <strain evidence="11 12">DY32-46</strain>
    </source>
</reference>
<evidence type="ECO:0000256" key="4">
    <source>
        <dbReference type="ARBA" id="ARBA00022898"/>
    </source>
</evidence>
<dbReference type="InterPro" id="IPR025862">
    <property type="entry name" value="SelA_trans_N_dom"/>
</dbReference>
<dbReference type="InterPro" id="IPR004534">
    <property type="entry name" value="SelA_trans"/>
</dbReference>
<keyword evidence="4 8" id="KW-0663">Pyridoxal phosphate</keyword>
<dbReference type="PANTHER" id="PTHR32328:SF0">
    <property type="entry name" value="L-SERYL-TRNA(SEC) SELENIUM TRANSFERASE"/>
    <property type="match status" value="1"/>
</dbReference>
<dbReference type="Pfam" id="PF12390">
    <property type="entry name" value="Se-cys_synth_N"/>
    <property type="match status" value="1"/>
</dbReference>
<dbReference type="EMBL" id="CP031165">
    <property type="protein sequence ID" value="AXV05373.1"/>
    <property type="molecule type" value="Genomic_DNA"/>
</dbReference>
<dbReference type="KEGG" id="euz:DVS28_a0672"/>
<evidence type="ECO:0000256" key="2">
    <source>
        <dbReference type="ARBA" id="ARBA00022490"/>
    </source>
</evidence>
<evidence type="ECO:0000256" key="3">
    <source>
        <dbReference type="ARBA" id="ARBA00022679"/>
    </source>
</evidence>
<dbReference type="NCBIfam" id="TIGR00474">
    <property type="entry name" value="selA"/>
    <property type="match status" value="1"/>
</dbReference>
<feature type="modified residue" description="N6-(pyridoxal phosphate)lysine" evidence="8 9">
    <location>
        <position position="289"/>
    </location>
</feature>
<dbReference type="Pfam" id="PF03841">
    <property type="entry name" value="SelA"/>
    <property type="match status" value="1"/>
</dbReference>
<dbReference type="GO" id="GO:0001717">
    <property type="term" value="P:conversion of seryl-tRNAsec to selenocys-tRNAsec"/>
    <property type="evidence" value="ECO:0007669"/>
    <property type="project" value="UniProtKB-UniRule"/>
</dbReference>
<comment type="catalytic activity">
    <reaction evidence="8">
        <text>L-seryl-tRNA(Sec) + selenophosphate + H(+) = L-selenocysteinyl-tRNA(Sec) + phosphate</text>
        <dbReference type="Rhea" id="RHEA:22728"/>
        <dbReference type="Rhea" id="RHEA-COMP:9742"/>
        <dbReference type="Rhea" id="RHEA-COMP:9743"/>
        <dbReference type="ChEBI" id="CHEBI:15378"/>
        <dbReference type="ChEBI" id="CHEBI:16144"/>
        <dbReference type="ChEBI" id="CHEBI:43474"/>
        <dbReference type="ChEBI" id="CHEBI:78533"/>
        <dbReference type="ChEBI" id="CHEBI:78573"/>
        <dbReference type="EC" id="2.9.1.1"/>
    </reaction>
</comment>
<evidence type="ECO:0000256" key="7">
    <source>
        <dbReference type="ARBA" id="ARBA00044507"/>
    </source>
</evidence>
<evidence type="ECO:0000256" key="6">
    <source>
        <dbReference type="ARBA" id="ARBA00023266"/>
    </source>
</evidence>
<dbReference type="InterPro" id="IPR018319">
    <property type="entry name" value="SelA-like"/>
</dbReference>
<dbReference type="RefSeq" id="WP_114590189.1">
    <property type="nucleotide sequence ID" value="NZ_CP031165.1"/>
</dbReference>
<keyword evidence="6 8" id="KW-0711">Selenium</keyword>
<dbReference type="InterPro" id="IPR015424">
    <property type="entry name" value="PyrdxlP-dep_Trfase"/>
</dbReference>
<keyword evidence="5 8" id="KW-0648">Protein biosynthesis</keyword>
<gene>
    <name evidence="8" type="primary">selA</name>
    <name evidence="11" type="ORF">DVS28_a0672</name>
</gene>
<keyword evidence="2 8" id="KW-0963">Cytoplasm</keyword>
<dbReference type="GO" id="GO:0005737">
    <property type="term" value="C:cytoplasm"/>
    <property type="evidence" value="ECO:0007669"/>
    <property type="project" value="UniProtKB-SubCell"/>
</dbReference>
<evidence type="ECO:0000259" key="10">
    <source>
        <dbReference type="Pfam" id="PF12390"/>
    </source>
</evidence>
<evidence type="ECO:0000256" key="5">
    <source>
        <dbReference type="ARBA" id="ARBA00022917"/>
    </source>
</evidence>
<dbReference type="Gene3D" id="3.40.640.10">
    <property type="entry name" value="Type I PLP-dependent aspartate aminotransferase-like (Major domain)"/>
    <property type="match status" value="1"/>
</dbReference>
<evidence type="ECO:0000256" key="1">
    <source>
        <dbReference type="ARBA" id="ARBA00001933"/>
    </source>
</evidence>
<evidence type="ECO:0000256" key="8">
    <source>
        <dbReference type="HAMAP-Rule" id="MF_00423"/>
    </source>
</evidence>
<evidence type="ECO:0000313" key="11">
    <source>
        <dbReference type="EMBL" id="AXV05373.1"/>
    </source>
</evidence>
<evidence type="ECO:0000256" key="9">
    <source>
        <dbReference type="PIRSR" id="PIRSR618319-50"/>
    </source>
</evidence>
<dbReference type="InterPro" id="IPR015421">
    <property type="entry name" value="PyrdxlP-dep_Trfase_major"/>
</dbReference>
<protein>
    <recommendedName>
        <fullName evidence="8">L-seryl-tRNA(Sec) selenium transferase</fullName>
        <ecNumber evidence="8">2.9.1.1</ecNumber>
    </recommendedName>
    <alternativeName>
        <fullName evidence="8">Selenocysteine synthase</fullName>
        <shortName evidence="8">Sec synthase</shortName>
    </alternativeName>
    <alternativeName>
        <fullName evidence="8">Selenocysteinyl-tRNA(Sec) synthase</fullName>
    </alternativeName>
</protein>
<comment type="cofactor">
    <cofactor evidence="1 8 9">
        <name>pyridoxal 5'-phosphate</name>
        <dbReference type="ChEBI" id="CHEBI:597326"/>
    </cofactor>
</comment>
<dbReference type="Proteomes" id="UP000264006">
    <property type="component" value="Chromosome"/>
</dbReference>
<accession>A0A346XT26</accession>
<dbReference type="EC" id="2.9.1.1" evidence="8"/>
<name>A0A346XT26_9ACTN</name>
<dbReference type="SUPFAM" id="SSF53383">
    <property type="entry name" value="PLP-dependent transferases"/>
    <property type="match status" value="1"/>
</dbReference>
<keyword evidence="3 8" id="KW-0808">Transferase</keyword>
<dbReference type="PANTHER" id="PTHR32328">
    <property type="entry name" value="L-SERYL-TRNA(SEC) SELENIUM TRANSFERASE"/>
    <property type="match status" value="1"/>
</dbReference>
<dbReference type="GO" id="GO:0004125">
    <property type="term" value="F:L-seryl-tRNA(Sec) selenium transferase activity"/>
    <property type="evidence" value="ECO:0007669"/>
    <property type="project" value="UniProtKB-UniRule"/>
</dbReference>
<dbReference type="UniPathway" id="UPA00906">
    <property type="reaction ID" value="UER00896"/>
</dbReference>
<comment type="similarity">
    <text evidence="7 8">Belongs to the SelA family.</text>
</comment>
<comment type="subcellular location">
    <subcellularLocation>
        <location evidence="8">Cytoplasm</location>
    </subcellularLocation>
</comment>
<feature type="domain" description="L-seryl-tRNA selenium transferase N-terminal" evidence="10">
    <location>
        <begin position="10"/>
        <end position="46"/>
    </location>
</feature>
<organism evidence="11 12">
    <name type="scientific">Euzebya pacifica</name>
    <dbReference type="NCBI Taxonomy" id="1608957"/>
    <lineage>
        <taxon>Bacteria</taxon>
        <taxon>Bacillati</taxon>
        <taxon>Actinomycetota</taxon>
        <taxon>Nitriliruptoria</taxon>
        <taxon>Euzebyales</taxon>
    </lineage>
</organism>
<dbReference type="HAMAP" id="MF_00423">
    <property type="entry name" value="SelA"/>
    <property type="match status" value="1"/>
</dbReference>
<comment type="function">
    <text evidence="8">Converts seryl-tRNA(Sec) to selenocysteinyl-tRNA(Sec) required for selenoprotein biosynthesis.</text>
</comment>
<dbReference type="Gene3D" id="3.90.1150.180">
    <property type="match status" value="1"/>
</dbReference>
<sequence>MAHASANPYADLPRMDDLLTASAALIERHGRTPVVERLRAEMDRSRARIAEGRPADDAKAIICRATDALDTAPRPGPRRVLNAAGVVVHTNLGRAPLSAAAVQAMTDAAGYCDLEYDLDTGRRGSRGTHVDGLLAELTGAEDALVVNNCAAALVLVLAALAAGAEVVVSRGHLVEIGGSFRLPDVMASSGARLLEVGTTNRTRAADYRQGDDVAVLLTVHPSNFTQDGFVTQPRLADVADVARDRGVPLVHDAGSGLLAPVEHPALADEPSMRAAIDEGADLVLASGDKLLGGPQAGLVVGRADLVERCRRHPLARALRLDKLRLAALVATLDAHRRGAGGTVDALLALDEDDLRARVDALRGRVGGTVVEATTMVGGGSAPGVGVTGPVLRLDLDHPLRVAEALRHTDPPVIVRVADEAVLVDLRTVAPEDDPLVVDALRATLPTATGDPTGGPDR</sequence>
<comment type="pathway">
    <text evidence="8">Aminoacyl-tRNA biosynthesis; selenocysteinyl-tRNA(Sec) biosynthesis; selenocysteinyl-tRNA(Sec) from L-seryl-tRNA(Sec) (bacterial route): step 1/1.</text>
</comment>
<dbReference type="OrthoDB" id="9787096at2"/>
<proteinExistence type="inferred from homology"/>